<sequence length="392" mass="43895">MCGRFSLRLPAHEIRQIPGHDDVDVDEWVDEDQFVPRYNIAPRTQGVVLRQHDPGPSDVINASGPQSKVLSITQPSAGKRNARSHYILQTMKWGLVPHWSKFEDKTLSTTNARSENLVEGGGMWASIKGRKRCAILCQGYYEWLNRGTDKLPHFTKHQDGKLMLMAGLYDCVVLEGETAPLWTFTIVTTLANSEFSWLHDRQPVILSTSVALHAWLDTSSHTWTPELTKLVEPYHDKTSPLECYKVPKEVGKVGTESPTFIEPVSNRKDGIRAMFSKQAQKHSEHVKFQLQNAKPAKPSSNAQVSTSRDLKPSNFSNSKRSRSPPETHDPFKSETTSSASKKLKLTKSQGPDSKITILSTPPPKSQTNPKIHSTVGPSLFSVIYSFPPQLYL</sequence>
<evidence type="ECO:0000313" key="10">
    <source>
        <dbReference type="Proteomes" id="UP000807353"/>
    </source>
</evidence>
<dbReference type="PANTHER" id="PTHR13604:SF0">
    <property type="entry name" value="ABASIC SITE PROCESSING PROTEIN HMCES"/>
    <property type="match status" value="1"/>
</dbReference>
<evidence type="ECO:0000256" key="7">
    <source>
        <dbReference type="ARBA" id="ARBA00023239"/>
    </source>
</evidence>
<evidence type="ECO:0000256" key="8">
    <source>
        <dbReference type="SAM" id="MobiDB-lite"/>
    </source>
</evidence>
<keyword evidence="5" id="KW-0190">Covalent protein-DNA linkage</keyword>
<organism evidence="9 10">
    <name type="scientific">Collybia nuda</name>
    <dbReference type="NCBI Taxonomy" id="64659"/>
    <lineage>
        <taxon>Eukaryota</taxon>
        <taxon>Fungi</taxon>
        <taxon>Dikarya</taxon>
        <taxon>Basidiomycota</taxon>
        <taxon>Agaricomycotina</taxon>
        <taxon>Agaricomycetes</taxon>
        <taxon>Agaricomycetidae</taxon>
        <taxon>Agaricales</taxon>
        <taxon>Tricholomatineae</taxon>
        <taxon>Clitocybaceae</taxon>
        <taxon>Collybia</taxon>
    </lineage>
</organism>
<keyword evidence="10" id="KW-1185">Reference proteome</keyword>
<reference evidence="9" key="1">
    <citation type="submission" date="2020-11" db="EMBL/GenBank/DDBJ databases">
        <authorList>
            <consortium name="DOE Joint Genome Institute"/>
            <person name="Ahrendt S."/>
            <person name="Riley R."/>
            <person name="Andreopoulos W."/>
            <person name="Labutti K."/>
            <person name="Pangilinan J."/>
            <person name="Ruiz-Duenas F.J."/>
            <person name="Barrasa J.M."/>
            <person name="Sanchez-Garcia M."/>
            <person name="Camarero S."/>
            <person name="Miyauchi S."/>
            <person name="Serrano A."/>
            <person name="Linde D."/>
            <person name="Babiker R."/>
            <person name="Drula E."/>
            <person name="Ayuso-Fernandez I."/>
            <person name="Pacheco R."/>
            <person name="Padilla G."/>
            <person name="Ferreira P."/>
            <person name="Barriuso J."/>
            <person name="Kellner H."/>
            <person name="Castanera R."/>
            <person name="Alfaro M."/>
            <person name="Ramirez L."/>
            <person name="Pisabarro A.G."/>
            <person name="Kuo A."/>
            <person name="Tritt A."/>
            <person name="Lipzen A."/>
            <person name="He G."/>
            <person name="Yan M."/>
            <person name="Ng V."/>
            <person name="Cullen D."/>
            <person name="Martin F."/>
            <person name="Rosso M.-N."/>
            <person name="Henrissat B."/>
            <person name="Hibbett D."/>
            <person name="Martinez A.T."/>
            <person name="Grigoriev I.V."/>
        </authorList>
    </citation>
    <scope>NUCLEOTIDE SEQUENCE</scope>
    <source>
        <strain evidence="9">CBS 247.69</strain>
    </source>
</reference>
<dbReference type="GO" id="GO:0008233">
    <property type="term" value="F:peptidase activity"/>
    <property type="evidence" value="ECO:0007669"/>
    <property type="project" value="UniProtKB-KW"/>
</dbReference>
<comment type="caution">
    <text evidence="9">The sequence shown here is derived from an EMBL/GenBank/DDBJ whole genome shotgun (WGS) entry which is preliminary data.</text>
</comment>
<keyword evidence="4" id="KW-0378">Hydrolase</keyword>
<dbReference type="PANTHER" id="PTHR13604">
    <property type="entry name" value="DC12-RELATED"/>
    <property type="match status" value="1"/>
</dbReference>
<keyword evidence="2" id="KW-0645">Protease</keyword>
<keyword evidence="3" id="KW-0227">DNA damage</keyword>
<dbReference type="Proteomes" id="UP000807353">
    <property type="component" value="Unassembled WGS sequence"/>
</dbReference>
<dbReference type="GO" id="GO:0106300">
    <property type="term" value="P:protein-DNA covalent cross-linking repair"/>
    <property type="evidence" value="ECO:0007669"/>
    <property type="project" value="InterPro"/>
</dbReference>
<feature type="region of interest" description="Disordered" evidence="8">
    <location>
        <begin position="277"/>
        <end position="374"/>
    </location>
</feature>
<comment type="similarity">
    <text evidence="1">Belongs to the SOS response-associated peptidase family.</text>
</comment>
<gene>
    <name evidence="9" type="ORF">BDZ94DRAFT_1311474</name>
</gene>
<evidence type="ECO:0000256" key="3">
    <source>
        <dbReference type="ARBA" id="ARBA00022763"/>
    </source>
</evidence>
<name>A0A9P6CH17_9AGAR</name>
<evidence type="ECO:0000256" key="1">
    <source>
        <dbReference type="ARBA" id="ARBA00008136"/>
    </source>
</evidence>
<dbReference type="EMBL" id="MU150298">
    <property type="protein sequence ID" value="KAF9460463.1"/>
    <property type="molecule type" value="Genomic_DNA"/>
</dbReference>
<dbReference type="InterPro" id="IPR003738">
    <property type="entry name" value="SRAP"/>
</dbReference>
<dbReference type="GO" id="GO:0003697">
    <property type="term" value="F:single-stranded DNA binding"/>
    <property type="evidence" value="ECO:0007669"/>
    <property type="project" value="InterPro"/>
</dbReference>
<dbReference type="GO" id="GO:0016829">
    <property type="term" value="F:lyase activity"/>
    <property type="evidence" value="ECO:0007669"/>
    <property type="project" value="UniProtKB-KW"/>
</dbReference>
<proteinExistence type="inferred from homology"/>
<evidence type="ECO:0008006" key="11">
    <source>
        <dbReference type="Google" id="ProtNLM"/>
    </source>
</evidence>
<dbReference type="InterPro" id="IPR036590">
    <property type="entry name" value="SRAP-like"/>
</dbReference>
<feature type="compositionally biased region" description="Basic and acidic residues" evidence="8">
    <location>
        <begin position="323"/>
        <end position="332"/>
    </location>
</feature>
<evidence type="ECO:0000256" key="2">
    <source>
        <dbReference type="ARBA" id="ARBA00022670"/>
    </source>
</evidence>
<dbReference type="AlphaFoldDB" id="A0A9P6CH17"/>
<evidence type="ECO:0000256" key="4">
    <source>
        <dbReference type="ARBA" id="ARBA00022801"/>
    </source>
</evidence>
<dbReference type="OrthoDB" id="2111841at2759"/>
<evidence type="ECO:0000256" key="6">
    <source>
        <dbReference type="ARBA" id="ARBA00023125"/>
    </source>
</evidence>
<accession>A0A9P6CH17</accession>
<evidence type="ECO:0000313" key="9">
    <source>
        <dbReference type="EMBL" id="KAF9460463.1"/>
    </source>
</evidence>
<dbReference type="Gene3D" id="3.90.1680.10">
    <property type="entry name" value="SOS response associated peptidase-like"/>
    <property type="match status" value="1"/>
</dbReference>
<keyword evidence="6" id="KW-0238">DNA-binding</keyword>
<dbReference type="Pfam" id="PF02586">
    <property type="entry name" value="SRAP"/>
    <property type="match status" value="1"/>
</dbReference>
<feature type="compositionally biased region" description="Polar residues" evidence="8">
    <location>
        <begin position="298"/>
        <end position="318"/>
    </location>
</feature>
<dbReference type="GO" id="GO:0006508">
    <property type="term" value="P:proteolysis"/>
    <property type="evidence" value="ECO:0007669"/>
    <property type="project" value="UniProtKB-KW"/>
</dbReference>
<keyword evidence="7" id="KW-0456">Lyase</keyword>
<evidence type="ECO:0000256" key="5">
    <source>
        <dbReference type="ARBA" id="ARBA00023124"/>
    </source>
</evidence>
<protein>
    <recommendedName>
        <fullName evidence="11">Embryonic stem cell-specific 5-hydroxymethylcytosine-binding protein</fullName>
    </recommendedName>
</protein>
<dbReference type="SUPFAM" id="SSF143081">
    <property type="entry name" value="BB1717-like"/>
    <property type="match status" value="1"/>
</dbReference>